<dbReference type="Proteomes" id="UP001139068">
    <property type="component" value="Unassembled WGS sequence"/>
</dbReference>
<comment type="caution">
    <text evidence="1">The sequence shown here is derived from an EMBL/GenBank/DDBJ whole genome shotgun (WGS) entry which is preliminary data.</text>
</comment>
<evidence type="ECO:0000313" key="2">
    <source>
        <dbReference type="Proteomes" id="UP001139068"/>
    </source>
</evidence>
<reference evidence="1" key="1">
    <citation type="journal article" date="2022" name="ISME J.">
        <title>Identification of active gaseous-alkane degraders at natural gas seeps.</title>
        <authorList>
            <person name="Farhan Ul Haque M."/>
            <person name="Hernandez M."/>
            <person name="Crombie A.T."/>
            <person name="Murrell J.C."/>
        </authorList>
    </citation>
    <scope>NUCLEOTIDE SEQUENCE</scope>
    <source>
        <strain evidence="1">ANDR5</strain>
    </source>
</reference>
<protein>
    <submittedName>
        <fullName evidence="1">Uncharacterized protein</fullName>
    </submittedName>
</protein>
<keyword evidence="2" id="KW-1185">Reference proteome</keyword>
<organism evidence="1 2">
    <name type="scientific">Candidatus Mycolicibacterium alkanivorans</name>
    <dbReference type="NCBI Taxonomy" id="2954114"/>
    <lineage>
        <taxon>Bacteria</taxon>
        <taxon>Bacillati</taxon>
        <taxon>Actinomycetota</taxon>
        <taxon>Actinomycetes</taxon>
        <taxon>Mycobacteriales</taxon>
        <taxon>Mycobacteriaceae</taxon>
        <taxon>Mycolicibacterium</taxon>
    </lineage>
</organism>
<gene>
    <name evidence="1" type="ORF">K9U37_05480</name>
</gene>
<proteinExistence type="predicted"/>
<sequence length="49" mass="4874">MARTVAPPNATVEVRRDGGFVVARVSSRSALLPGVVISAAAVAAAEPGQ</sequence>
<evidence type="ECO:0000313" key="1">
    <source>
        <dbReference type="EMBL" id="MCI4674406.1"/>
    </source>
</evidence>
<accession>A0ABS9YT94</accession>
<dbReference type="EMBL" id="JAIVFL010000001">
    <property type="protein sequence ID" value="MCI4674406.1"/>
    <property type="molecule type" value="Genomic_DNA"/>
</dbReference>
<name>A0ABS9YT94_9MYCO</name>